<evidence type="ECO:0000313" key="3">
    <source>
        <dbReference type="EMBL" id="PNP57041.1"/>
    </source>
</evidence>
<comment type="caution">
    <text evidence="3">The sequence shown here is derived from an EMBL/GenBank/DDBJ whole genome shotgun (WGS) entry which is preliminary data.</text>
</comment>
<organism evidence="3 4">
    <name type="scientific">Trichoderma harzianum</name>
    <name type="common">Hypocrea lixii</name>
    <dbReference type="NCBI Taxonomy" id="5544"/>
    <lineage>
        <taxon>Eukaryota</taxon>
        <taxon>Fungi</taxon>
        <taxon>Dikarya</taxon>
        <taxon>Ascomycota</taxon>
        <taxon>Pezizomycotina</taxon>
        <taxon>Sordariomycetes</taxon>
        <taxon>Hypocreomycetidae</taxon>
        <taxon>Hypocreales</taxon>
        <taxon>Hypocreaceae</taxon>
        <taxon>Trichoderma</taxon>
    </lineage>
</organism>
<evidence type="ECO:0000256" key="1">
    <source>
        <dbReference type="SAM" id="MobiDB-lite"/>
    </source>
</evidence>
<feature type="compositionally biased region" description="Basic and acidic residues" evidence="1">
    <location>
        <begin position="371"/>
        <end position="392"/>
    </location>
</feature>
<reference evidence="3 4" key="1">
    <citation type="submission" date="2017-02" db="EMBL/GenBank/DDBJ databases">
        <title>Genomes of Trichoderma spp. with biocontrol activity.</title>
        <authorList>
            <person name="Gardiner D."/>
            <person name="Kazan K."/>
            <person name="Vos C."/>
            <person name="Harvey P."/>
        </authorList>
    </citation>
    <scope>NUCLEOTIDE SEQUENCE [LARGE SCALE GENOMIC DNA]</scope>
    <source>
        <strain evidence="3 4">Tr1</strain>
    </source>
</reference>
<proteinExistence type="predicted"/>
<dbReference type="AlphaFoldDB" id="A0A2K0UGX0"/>
<accession>A0A2K0UGX0</accession>
<name>A0A2K0UGX0_TRIHA</name>
<dbReference type="OrthoDB" id="5386595at2759"/>
<sequence length="408" mass="47235">MGGKRHGKQRMTEKVRRKAESIIKDRLQSKKAHLAQSEKLVINLNSTWHAGILDLSEDEFRFQIKQLERLITALRGDVAVIHTSRHELGGRLMDNMIWQQYCQNTDEVYLDLLISRYKTPEEARLPLFAPRDPSAQERFRKRVLKAYDAEHRGSQWCVISGKLLDVATVRAAHIVGYNVGEPSARHLFGPPSDKDGHLMAEKNGIPMHYTYEEAFDDARLVIVPEVQPYGNPREGCWKVYCLDDPDTHEENIHIPYSRELHGRSLQFRNDFRPSARYLYFAFCMSILRRQRHQAPGWWRDYLVDGPGKAWATPGTYLHTSTLRRLARQVSHLNAREAAVFAPGPADEDEDAEMLHVQVELLAAAYLDRDSPTFKGERLPRRDERDDESRDESREEEDDDDDDEGDEEM</sequence>
<evidence type="ECO:0000259" key="2">
    <source>
        <dbReference type="Pfam" id="PF13391"/>
    </source>
</evidence>
<protein>
    <recommendedName>
        <fullName evidence="2">HNH nuclease domain-containing protein</fullName>
    </recommendedName>
</protein>
<dbReference type="EMBL" id="MTYI01000037">
    <property type="protein sequence ID" value="PNP57041.1"/>
    <property type="molecule type" value="Genomic_DNA"/>
</dbReference>
<feature type="domain" description="HNH nuclease" evidence="2">
    <location>
        <begin position="157"/>
        <end position="223"/>
    </location>
</feature>
<dbReference type="Pfam" id="PF13391">
    <property type="entry name" value="HNH_2"/>
    <property type="match status" value="1"/>
</dbReference>
<gene>
    <name evidence="3" type="ORF">THARTR1_02883</name>
</gene>
<dbReference type="InterPro" id="IPR003615">
    <property type="entry name" value="HNH_nuc"/>
</dbReference>
<feature type="compositionally biased region" description="Acidic residues" evidence="1">
    <location>
        <begin position="393"/>
        <end position="408"/>
    </location>
</feature>
<evidence type="ECO:0000313" key="4">
    <source>
        <dbReference type="Proteomes" id="UP000236290"/>
    </source>
</evidence>
<feature type="region of interest" description="Disordered" evidence="1">
    <location>
        <begin position="371"/>
        <end position="408"/>
    </location>
</feature>
<dbReference type="Proteomes" id="UP000236290">
    <property type="component" value="Unassembled WGS sequence"/>
</dbReference>